<comment type="cofactor">
    <cofactor evidence="1 12">
        <name>FAD</name>
        <dbReference type="ChEBI" id="CHEBI:57692"/>
    </cofactor>
</comment>
<keyword evidence="5 12" id="KW-0479">Metal-binding</keyword>
<accession>A0ABU8H312</accession>
<dbReference type="Gene3D" id="3.30.70.20">
    <property type="match status" value="1"/>
</dbReference>
<keyword evidence="9 12" id="KW-0408">Iron</keyword>
<keyword evidence="8 12" id="KW-0560">Oxidoreductase</keyword>
<dbReference type="GO" id="GO:0004174">
    <property type="term" value="F:electron-transferring-flavoprotein dehydrogenase activity"/>
    <property type="evidence" value="ECO:0007669"/>
    <property type="project" value="UniProtKB-EC"/>
</dbReference>
<evidence type="ECO:0000256" key="3">
    <source>
        <dbReference type="ARBA" id="ARBA00022448"/>
    </source>
</evidence>
<comment type="caution">
    <text evidence="14">The sequence shown here is derived from an EMBL/GenBank/DDBJ whole genome shotgun (WGS) entry which is preliminary data.</text>
</comment>
<comment type="catalytic activity">
    <reaction evidence="12">
        <text>a ubiquinone + reduced [electron-transfer flavoprotein] = a ubiquinol + oxidized [electron-transfer flavoprotein] + H(+)</text>
        <dbReference type="Rhea" id="RHEA:24052"/>
        <dbReference type="Rhea" id="RHEA-COMP:9565"/>
        <dbReference type="Rhea" id="RHEA-COMP:9566"/>
        <dbReference type="Rhea" id="RHEA-COMP:10685"/>
        <dbReference type="Rhea" id="RHEA-COMP:10686"/>
        <dbReference type="ChEBI" id="CHEBI:15378"/>
        <dbReference type="ChEBI" id="CHEBI:16389"/>
        <dbReference type="ChEBI" id="CHEBI:17976"/>
        <dbReference type="ChEBI" id="CHEBI:57692"/>
        <dbReference type="ChEBI" id="CHEBI:58307"/>
        <dbReference type="EC" id="1.5.5.1"/>
    </reaction>
</comment>
<evidence type="ECO:0000256" key="1">
    <source>
        <dbReference type="ARBA" id="ARBA00001974"/>
    </source>
</evidence>
<keyword evidence="7 12" id="KW-0249">Electron transport</keyword>
<dbReference type="InterPro" id="IPR049398">
    <property type="entry name" value="ETF-QO/FixC_UQ-bd"/>
</dbReference>
<dbReference type="PRINTS" id="PR00411">
    <property type="entry name" value="PNDRDTASEI"/>
</dbReference>
<evidence type="ECO:0000313" key="15">
    <source>
        <dbReference type="Proteomes" id="UP001367771"/>
    </source>
</evidence>
<evidence type="ECO:0000259" key="13">
    <source>
        <dbReference type="PROSITE" id="PS51379"/>
    </source>
</evidence>
<protein>
    <recommendedName>
        <fullName evidence="12">Electron transfer flavoprotein-ubiquinone oxidoreductase</fullName>
        <shortName evidence="12">ETF-QO</shortName>
        <ecNumber evidence="12">1.5.5.1</ecNumber>
    </recommendedName>
</protein>
<organism evidence="14 15">
    <name type="scientific">Sphingomonas kyungheensis</name>
    <dbReference type="NCBI Taxonomy" id="1069987"/>
    <lineage>
        <taxon>Bacteria</taxon>
        <taxon>Pseudomonadati</taxon>
        <taxon>Pseudomonadota</taxon>
        <taxon>Alphaproteobacteria</taxon>
        <taxon>Sphingomonadales</taxon>
        <taxon>Sphingomonadaceae</taxon>
        <taxon>Sphingomonas</taxon>
    </lineage>
</organism>
<dbReference type="Pfam" id="PF21162">
    <property type="entry name" value="ETFQO_UQ-bd"/>
    <property type="match status" value="1"/>
</dbReference>
<dbReference type="InterPro" id="IPR036188">
    <property type="entry name" value="FAD/NAD-bd_sf"/>
</dbReference>
<evidence type="ECO:0000256" key="7">
    <source>
        <dbReference type="ARBA" id="ARBA00022982"/>
    </source>
</evidence>
<dbReference type="SUPFAM" id="SSF51905">
    <property type="entry name" value="FAD/NAD(P)-binding domain"/>
    <property type="match status" value="1"/>
</dbReference>
<keyword evidence="6 12" id="KW-0274">FAD</keyword>
<evidence type="ECO:0000313" key="14">
    <source>
        <dbReference type="EMBL" id="MEI5687358.1"/>
    </source>
</evidence>
<name>A0ABU8H312_9SPHN</name>
<dbReference type="Gene3D" id="3.50.50.60">
    <property type="entry name" value="FAD/NAD(P)-binding domain"/>
    <property type="match status" value="1"/>
</dbReference>
<dbReference type="SUPFAM" id="SSF54373">
    <property type="entry name" value="FAD-linked reductases, C-terminal domain"/>
    <property type="match status" value="1"/>
</dbReference>
<dbReference type="RefSeq" id="WP_336545157.1">
    <property type="nucleotide sequence ID" value="NZ_JBBBDM010000003.1"/>
</dbReference>
<keyword evidence="11 12" id="KW-0830">Ubiquinone</keyword>
<comment type="function">
    <text evidence="2 12">Accepts electrons from ETF and reduces ubiquinone.</text>
</comment>
<dbReference type="EC" id="1.5.5.1" evidence="12"/>
<dbReference type="PANTHER" id="PTHR10617">
    <property type="entry name" value="ELECTRON TRANSFER FLAVOPROTEIN-UBIQUINONE OXIDOREDUCTASE"/>
    <property type="match status" value="1"/>
</dbReference>
<dbReference type="EMBL" id="JBBBDM010000003">
    <property type="protein sequence ID" value="MEI5687358.1"/>
    <property type="molecule type" value="Genomic_DNA"/>
</dbReference>
<evidence type="ECO:0000256" key="2">
    <source>
        <dbReference type="ARBA" id="ARBA00002819"/>
    </source>
</evidence>
<evidence type="ECO:0000256" key="10">
    <source>
        <dbReference type="ARBA" id="ARBA00023014"/>
    </source>
</evidence>
<evidence type="ECO:0000256" key="9">
    <source>
        <dbReference type="ARBA" id="ARBA00023004"/>
    </source>
</evidence>
<evidence type="ECO:0000256" key="8">
    <source>
        <dbReference type="ARBA" id="ARBA00023002"/>
    </source>
</evidence>
<keyword evidence="15" id="KW-1185">Reference proteome</keyword>
<dbReference type="PANTHER" id="PTHR10617:SF107">
    <property type="entry name" value="ELECTRON TRANSFER FLAVOPROTEIN-UBIQUINONE OXIDOREDUCTASE, MITOCHONDRIAL"/>
    <property type="match status" value="1"/>
</dbReference>
<evidence type="ECO:0000256" key="4">
    <source>
        <dbReference type="ARBA" id="ARBA00022630"/>
    </source>
</evidence>
<proteinExistence type="predicted"/>
<evidence type="ECO:0000256" key="12">
    <source>
        <dbReference type="RuleBase" id="RU366068"/>
    </source>
</evidence>
<dbReference type="Pfam" id="PF13450">
    <property type="entry name" value="NAD_binding_8"/>
    <property type="match status" value="1"/>
</dbReference>
<dbReference type="Gene3D" id="3.30.9.90">
    <property type="match status" value="1"/>
</dbReference>
<keyword evidence="10 12" id="KW-0411">Iron-sulfur</keyword>
<reference evidence="14 15" key="1">
    <citation type="journal article" date="2013" name="Int. J. Syst. Evol. Microbiol.">
        <title>Sphingomonas kyungheensis sp. nov., a bacterium with ginsenoside-converting activity isolated from soil of a ginseng field.</title>
        <authorList>
            <person name="Son H.M."/>
            <person name="Yang J.E."/>
            <person name="Park Y."/>
            <person name="Han C.K."/>
            <person name="Kim S.G."/>
            <person name="Kook M."/>
            <person name="Yi T.H."/>
        </authorList>
    </citation>
    <scope>NUCLEOTIDE SEQUENCE [LARGE SCALE GENOMIC DNA]</scope>
    <source>
        <strain evidence="14 15">LMG 26582</strain>
    </source>
</reference>
<dbReference type="InterPro" id="IPR040156">
    <property type="entry name" value="ETF-QO"/>
</dbReference>
<gene>
    <name evidence="14" type="ORF">V8201_09750</name>
</gene>
<comment type="cofactor">
    <cofactor evidence="12">
        <name>[4Fe-4S] cluster</name>
        <dbReference type="ChEBI" id="CHEBI:49883"/>
    </cofactor>
    <text evidence="12">Binds 1 [4Fe-4S] cluster.</text>
</comment>
<evidence type="ECO:0000256" key="6">
    <source>
        <dbReference type="ARBA" id="ARBA00022827"/>
    </source>
</evidence>
<dbReference type="InterPro" id="IPR017896">
    <property type="entry name" value="4Fe4S_Fe-S-bd"/>
</dbReference>
<evidence type="ECO:0000256" key="5">
    <source>
        <dbReference type="ARBA" id="ARBA00022723"/>
    </source>
</evidence>
<keyword evidence="3 12" id="KW-0813">Transport</keyword>
<evidence type="ECO:0000256" key="11">
    <source>
        <dbReference type="ARBA" id="ARBA00023075"/>
    </source>
</evidence>
<sequence>MSERESMPYDVVIVGAGPAGLSAAIRFKQVAAEQGAELSVCVLEKGSEVGAHILSGAVIDPRSLDELLPDWREDCPLAEVPVTDNLHWVLSPTKKTVLPHLWTPPFLHNKGTYTGSLGNLCRWLAGKAEELGVEIFPGFAAAEVLFDDEGRVIGVATGDMGVARDGTHKPDYTPGLELHAKYTFFAEGCRGHLSKEVIRTFDLARDAQPQVYGLGVKELWDIDPALHQPGRVIHTQGWPLGDDANGGGWLYHQANGQVSLGFVTWLNYTNPYLSPFQEMQKWKTHPEIAALLKGGKRVSYGARAISDGGLQSIPKLVFPGGALIGDSAGFLNVPRIKGTHTAMKSGMMAAEAAAAAILSQRQHDELVAYPQAFETSWVKKELSIVRNVVPLVKKFGDFLGSGLAGVTMWLEHFGIRMPFTMKHHPDHESLWRKDLVKPPVYPKPDGVLTFDRLSSVFLSNTNHEEDQPVHLTLKDPNVPVEYDLPLYDEPAQRYCPAGVYEIVGQETGEPKFVINAQNCVHCKTCDIKDPTQNINWVVPEGGGGPNYPNM</sequence>
<dbReference type="InterPro" id="IPR007859">
    <property type="entry name" value="ETF-QO/FixX_C"/>
</dbReference>
<dbReference type="Pfam" id="PF05187">
    <property type="entry name" value="Fer4_ETF_QO"/>
    <property type="match status" value="1"/>
</dbReference>
<dbReference type="Proteomes" id="UP001367771">
    <property type="component" value="Unassembled WGS sequence"/>
</dbReference>
<feature type="domain" description="4Fe-4S ferredoxin-type" evidence="13">
    <location>
        <begin position="510"/>
        <end position="539"/>
    </location>
</feature>
<dbReference type="PROSITE" id="PS51379">
    <property type="entry name" value="4FE4S_FER_2"/>
    <property type="match status" value="1"/>
</dbReference>
<keyword evidence="4 12" id="KW-0285">Flavoprotein</keyword>
<dbReference type="SUPFAM" id="SSF54862">
    <property type="entry name" value="4Fe-4S ferredoxins"/>
    <property type="match status" value="1"/>
</dbReference>